<dbReference type="Gene3D" id="3.40.1410.10">
    <property type="entry name" value="Chorismate lyase-like"/>
    <property type="match status" value="1"/>
</dbReference>
<dbReference type="SMART" id="SM00345">
    <property type="entry name" value="HTH_GNTR"/>
    <property type="match status" value="1"/>
</dbReference>
<dbReference type="InterPro" id="IPR028978">
    <property type="entry name" value="Chorismate_lyase_/UTRA_dom_sf"/>
</dbReference>
<name>A0ABZ0QRF1_9FIRM</name>
<dbReference type="PANTHER" id="PTHR44846">
    <property type="entry name" value="MANNOSYL-D-GLYCERATE TRANSPORT/METABOLISM SYSTEM REPRESSOR MNGR-RELATED"/>
    <property type="match status" value="1"/>
</dbReference>
<dbReference type="InterPro" id="IPR000524">
    <property type="entry name" value="Tscrpt_reg_HTH_GntR"/>
</dbReference>
<dbReference type="SUPFAM" id="SSF46785">
    <property type="entry name" value="Winged helix' DNA-binding domain"/>
    <property type="match status" value="1"/>
</dbReference>
<dbReference type="InterPro" id="IPR050679">
    <property type="entry name" value="Bact_HTH_transcr_reg"/>
</dbReference>
<dbReference type="RefSeq" id="WP_243123200.1">
    <property type="nucleotide sequence ID" value="NZ_CP132508.1"/>
</dbReference>
<evidence type="ECO:0000256" key="3">
    <source>
        <dbReference type="ARBA" id="ARBA00023163"/>
    </source>
</evidence>
<reference evidence="5 6" key="1">
    <citation type="submission" date="2023-08" db="EMBL/GenBank/DDBJ databases">
        <title>Genome sequence of Thermaerobacter compostii strain Ins1, a spore-forming filamentous bacterium isolated from a deep geothermal reservoir.</title>
        <authorList>
            <person name="Bregnard D."/>
            <person name="Gonzalez D."/>
            <person name="Junier P."/>
        </authorList>
    </citation>
    <scope>NUCLEOTIDE SEQUENCE [LARGE SCALE GENOMIC DNA]</scope>
    <source>
        <strain evidence="5 6">Ins1</strain>
    </source>
</reference>
<sequence>MIRGPGGRATLYVEIMEYLRRQIREGHLRPGDRIPSERELAERFGASRMTVRHALDQLAWEGVIRREQGRGSFVAEPKIPLGLQFLTSFSEDMRRRGLVPSSRLISVAVVEAEDAVAEHLGLAVDRRVTSLRRVRYANDEPLSIEHVQVPFRLLPDLADHVRAQFRGNRATAFSLYERFERMGIVLQRARQTIEAAVATVEHARWLHVREGAPLLLLTRVSYDTTGRPVELVRSWYRGDRYRYETELVRPAATTHALPAAAGDEPAAQ</sequence>
<dbReference type="SUPFAM" id="SSF64288">
    <property type="entry name" value="Chorismate lyase-like"/>
    <property type="match status" value="1"/>
</dbReference>
<dbReference type="Gene3D" id="1.10.10.10">
    <property type="entry name" value="Winged helix-like DNA-binding domain superfamily/Winged helix DNA-binding domain"/>
    <property type="match status" value="1"/>
</dbReference>
<dbReference type="Pfam" id="PF00392">
    <property type="entry name" value="GntR"/>
    <property type="match status" value="1"/>
</dbReference>
<evidence type="ECO:0000313" key="5">
    <source>
        <dbReference type="EMBL" id="WPD19613.1"/>
    </source>
</evidence>
<dbReference type="Pfam" id="PF07702">
    <property type="entry name" value="UTRA"/>
    <property type="match status" value="1"/>
</dbReference>
<keyword evidence="2" id="KW-0238">DNA-binding</keyword>
<accession>A0ABZ0QRF1</accession>
<keyword evidence="1" id="KW-0805">Transcription regulation</keyword>
<feature type="domain" description="HTH gntR-type" evidence="4">
    <location>
        <begin position="9"/>
        <end position="77"/>
    </location>
</feature>
<evidence type="ECO:0000256" key="2">
    <source>
        <dbReference type="ARBA" id="ARBA00023125"/>
    </source>
</evidence>
<keyword evidence="3" id="KW-0804">Transcription</keyword>
<dbReference type="PANTHER" id="PTHR44846:SF1">
    <property type="entry name" value="MANNOSYL-D-GLYCERATE TRANSPORT_METABOLISM SYSTEM REPRESSOR MNGR-RELATED"/>
    <property type="match status" value="1"/>
</dbReference>
<keyword evidence="6" id="KW-1185">Reference proteome</keyword>
<dbReference type="InterPro" id="IPR011663">
    <property type="entry name" value="UTRA"/>
</dbReference>
<evidence type="ECO:0000256" key="1">
    <source>
        <dbReference type="ARBA" id="ARBA00023015"/>
    </source>
</evidence>
<evidence type="ECO:0000313" key="6">
    <source>
        <dbReference type="Proteomes" id="UP001304683"/>
    </source>
</evidence>
<dbReference type="PROSITE" id="PS50949">
    <property type="entry name" value="HTH_GNTR"/>
    <property type="match status" value="1"/>
</dbReference>
<dbReference type="PRINTS" id="PR00035">
    <property type="entry name" value="HTHGNTR"/>
</dbReference>
<gene>
    <name evidence="5" type="ORF">Q5761_02785</name>
</gene>
<evidence type="ECO:0000259" key="4">
    <source>
        <dbReference type="PROSITE" id="PS50949"/>
    </source>
</evidence>
<protein>
    <submittedName>
        <fullName evidence="5">GntR family transcriptional regulator</fullName>
    </submittedName>
</protein>
<dbReference type="CDD" id="cd07377">
    <property type="entry name" value="WHTH_GntR"/>
    <property type="match status" value="1"/>
</dbReference>
<dbReference type="EMBL" id="CP132508">
    <property type="protein sequence ID" value="WPD19613.1"/>
    <property type="molecule type" value="Genomic_DNA"/>
</dbReference>
<proteinExistence type="predicted"/>
<dbReference type="InterPro" id="IPR036390">
    <property type="entry name" value="WH_DNA-bd_sf"/>
</dbReference>
<dbReference type="InterPro" id="IPR036388">
    <property type="entry name" value="WH-like_DNA-bd_sf"/>
</dbReference>
<dbReference type="Proteomes" id="UP001304683">
    <property type="component" value="Chromosome"/>
</dbReference>
<organism evidence="5 6">
    <name type="scientific">Thermaerobacter composti</name>
    <dbReference type="NCBI Taxonomy" id="554949"/>
    <lineage>
        <taxon>Bacteria</taxon>
        <taxon>Bacillati</taxon>
        <taxon>Bacillota</taxon>
        <taxon>Clostridia</taxon>
        <taxon>Eubacteriales</taxon>
        <taxon>Clostridiales Family XVII. Incertae Sedis</taxon>
        <taxon>Thermaerobacter</taxon>
    </lineage>
</organism>
<dbReference type="SMART" id="SM00866">
    <property type="entry name" value="UTRA"/>
    <property type="match status" value="1"/>
</dbReference>